<evidence type="ECO:0000259" key="1">
    <source>
        <dbReference type="PROSITE" id="PS51371"/>
    </source>
</evidence>
<dbReference type="Gene3D" id="3.10.580.10">
    <property type="entry name" value="CBS-domain"/>
    <property type="match status" value="1"/>
</dbReference>
<name>A0A1J5S8V6_9ZZZZ</name>
<dbReference type="SUPFAM" id="SSF54631">
    <property type="entry name" value="CBS-domain pair"/>
    <property type="match status" value="1"/>
</dbReference>
<comment type="caution">
    <text evidence="2">The sequence shown here is derived from an EMBL/GenBank/DDBJ whole genome shotgun (WGS) entry which is preliminary data.</text>
</comment>
<sequence length="192" mass="22014">MPHQQHHPFVLKTSSHIQEILEPSNEPWQVDLKDPALSVMTDFRMRAMFMVHPDETIDDALHKMKVAGLRIAFVKEKGSDRLLGSITSYDIMGEKPMRYLQSVGFSDKGVTHKDIRVSDIMEHTRDWVVAELHEIEKANVQNILEALQKKGKTHLPVLDVMTGQQPRLRGLFSSAKILRLTEISRQKMAHTK</sequence>
<dbReference type="EMBL" id="MLJW01000055">
    <property type="protein sequence ID" value="OIR04767.1"/>
    <property type="molecule type" value="Genomic_DNA"/>
</dbReference>
<dbReference type="InterPro" id="IPR046342">
    <property type="entry name" value="CBS_dom_sf"/>
</dbReference>
<evidence type="ECO:0000313" key="2">
    <source>
        <dbReference type="EMBL" id="OIR04767.1"/>
    </source>
</evidence>
<organism evidence="2">
    <name type="scientific">mine drainage metagenome</name>
    <dbReference type="NCBI Taxonomy" id="410659"/>
    <lineage>
        <taxon>unclassified sequences</taxon>
        <taxon>metagenomes</taxon>
        <taxon>ecological metagenomes</taxon>
    </lineage>
</organism>
<proteinExistence type="predicted"/>
<dbReference type="Pfam" id="PF00571">
    <property type="entry name" value="CBS"/>
    <property type="match status" value="1"/>
</dbReference>
<dbReference type="PROSITE" id="PS51371">
    <property type="entry name" value="CBS"/>
    <property type="match status" value="1"/>
</dbReference>
<dbReference type="AlphaFoldDB" id="A0A1J5S8V6"/>
<feature type="domain" description="CBS" evidence="1">
    <location>
        <begin position="40"/>
        <end position="102"/>
    </location>
</feature>
<gene>
    <name evidence="2" type="ORF">GALL_131530</name>
</gene>
<reference evidence="2" key="1">
    <citation type="submission" date="2016-10" db="EMBL/GenBank/DDBJ databases">
        <title>Sequence of Gallionella enrichment culture.</title>
        <authorList>
            <person name="Poehlein A."/>
            <person name="Muehling M."/>
            <person name="Daniel R."/>
        </authorList>
    </citation>
    <scope>NUCLEOTIDE SEQUENCE</scope>
</reference>
<protein>
    <submittedName>
        <fullName evidence="2">CBS domain protein</fullName>
    </submittedName>
</protein>
<accession>A0A1J5S8V6</accession>
<dbReference type="InterPro" id="IPR000644">
    <property type="entry name" value="CBS_dom"/>
</dbReference>